<dbReference type="GO" id="GO:0030091">
    <property type="term" value="P:protein repair"/>
    <property type="evidence" value="ECO:0007669"/>
    <property type="project" value="InterPro"/>
</dbReference>
<evidence type="ECO:0000256" key="2">
    <source>
        <dbReference type="ARBA" id="ARBA00007174"/>
    </source>
</evidence>
<dbReference type="InterPro" id="IPR002579">
    <property type="entry name" value="Met_Sox_Rdtase_MsrB_dom"/>
</dbReference>
<dbReference type="PROSITE" id="PS51790">
    <property type="entry name" value="MSRB"/>
    <property type="match status" value="1"/>
</dbReference>
<dbReference type="AlphaFoldDB" id="A0A815ND15"/>
<dbReference type="PANTHER" id="PTHR46081:SF8">
    <property type="entry name" value="PEPTIDE METHIONINE SULFOXIDE REDUCTASE 2"/>
    <property type="match status" value="1"/>
</dbReference>
<dbReference type="InterPro" id="IPR028427">
    <property type="entry name" value="Met_Sox_Rdtase_MsrB"/>
</dbReference>
<evidence type="ECO:0000259" key="7">
    <source>
        <dbReference type="PROSITE" id="PS51790"/>
    </source>
</evidence>
<dbReference type="EMBL" id="CAJNON010001121">
    <property type="protein sequence ID" value="CAF1430339.1"/>
    <property type="molecule type" value="Genomic_DNA"/>
</dbReference>
<dbReference type="GO" id="GO:0033743">
    <property type="term" value="F:peptide-methionine (R)-S-oxide reductase activity"/>
    <property type="evidence" value="ECO:0007669"/>
    <property type="project" value="InterPro"/>
</dbReference>
<dbReference type="GO" id="GO:0046872">
    <property type="term" value="F:metal ion binding"/>
    <property type="evidence" value="ECO:0007669"/>
    <property type="project" value="UniProtKB-KW"/>
</dbReference>
<dbReference type="OrthoDB" id="44061at2759"/>
<evidence type="ECO:0000256" key="4">
    <source>
        <dbReference type="ARBA" id="ARBA00022833"/>
    </source>
</evidence>
<comment type="cofactor">
    <cofactor evidence="1">
        <name>Zn(2+)</name>
        <dbReference type="ChEBI" id="CHEBI:29105"/>
    </cofactor>
</comment>
<dbReference type="Pfam" id="PF01641">
    <property type="entry name" value="SelR"/>
    <property type="match status" value="2"/>
</dbReference>
<dbReference type="Gene3D" id="2.170.150.20">
    <property type="entry name" value="Peptide methionine sulfoxide reductase"/>
    <property type="match status" value="2"/>
</dbReference>
<organism evidence="8 9">
    <name type="scientific">Adineta steineri</name>
    <dbReference type="NCBI Taxonomy" id="433720"/>
    <lineage>
        <taxon>Eukaryota</taxon>
        <taxon>Metazoa</taxon>
        <taxon>Spiralia</taxon>
        <taxon>Gnathifera</taxon>
        <taxon>Rotifera</taxon>
        <taxon>Eurotatoria</taxon>
        <taxon>Bdelloidea</taxon>
        <taxon>Adinetida</taxon>
        <taxon>Adinetidae</taxon>
        <taxon>Adineta</taxon>
    </lineage>
</organism>
<dbReference type="GO" id="GO:0006979">
    <property type="term" value="P:response to oxidative stress"/>
    <property type="evidence" value="ECO:0007669"/>
    <property type="project" value="InterPro"/>
</dbReference>
<proteinExistence type="inferred from homology"/>
<evidence type="ECO:0000256" key="3">
    <source>
        <dbReference type="ARBA" id="ARBA00022723"/>
    </source>
</evidence>
<dbReference type="Proteomes" id="UP000663891">
    <property type="component" value="Unassembled WGS sequence"/>
</dbReference>
<reference evidence="8" key="1">
    <citation type="submission" date="2021-02" db="EMBL/GenBank/DDBJ databases">
        <authorList>
            <person name="Nowell W R."/>
        </authorList>
    </citation>
    <scope>NUCLEOTIDE SEQUENCE</scope>
</reference>
<accession>A0A815ND15</accession>
<evidence type="ECO:0000256" key="5">
    <source>
        <dbReference type="ARBA" id="ARBA00023002"/>
    </source>
</evidence>
<keyword evidence="3" id="KW-0479">Metal-binding</keyword>
<keyword evidence="4" id="KW-0862">Zinc</keyword>
<protein>
    <recommendedName>
        <fullName evidence="7">MsrB domain-containing protein</fullName>
    </recommendedName>
</protein>
<evidence type="ECO:0000256" key="6">
    <source>
        <dbReference type="SAM" id="MobiDB-lite"/>
    </source>
</evidence>
<comment type="similarity">
    <text evidence="2">Belongs to the MsrB Met sulfoxide reductase family.</text>
</comment>
<evidence type="ECO:0000256" key="1">
    <source>
        <dbReference type="ARBA" id="ARBA00001947"/>
    </source>
</evidence>
<dbReference type="PANTHER" id="PTHR46081">
    <property type="entry name" value="PEPTIDE METHIONINE SULFOXIDE REDUCTASE 2"/>
    <property type="match status" value="1"/>
</dbReference>
<feature type="domain" description="MsrB" evidence="7">
    <location>
        <begin position="20"/>
        <end position="188"/>
    </location>
</feature>
<comment type="caution">
    <text evidence="8">The sequence shown here is derived from an EMBL/GenBank/DDBJ whole genome shotgun (WGS) entry which is preliminary data.</text>
</comment>
<feature type="region of interest" description="Disordered" evidence="6">
    <location>
        <begin position="1"/>
        <end position="24"/>
    </location>
</feature>
<keyword evidence="5" id="KW-0560">Oxidoreductase</keyword>
<dbReference type="SUPFAM" id="SSF51316">
    <property type="entry name" value="Mss4-like"/>
    <property type="match status" value="2"/>
</dbReference>
<sequence>MSTSSNNKQEQKLPPMNLSDSEWKEKLTNEQYRILRKKETEFPGTGEFNKHFETGTYKCAGCENDLYDSTSKFDSHCGWPAFSSSLGTGEFNKHFETGTYKCAGCENDLYDSTSKFDSHCGWPAFSSSLGTSVKHEKDADGHREEILCAKCDGHLGHVFEGEGLRDANGKIIQQRHCVNSASLKFAKKN</sequence>
<evidence type="ECO:0000313" key="8">
    <source>
        <dbReference type="EMBL" id="CAF1430339.1"/>
    </source>
</evidence>
<dbReference type="InterPro" id="IPR011057">
    <property type="entry name" value="Mss4-like_sf"/>
</dbReference>
<evidence type="ECO:0000313" key="9">
    <source>
        <dbReference type="Proteomes" id="UP000663891"/>
    </source>
</evidence>
<name>A0A815ND15_9BILA</name>
<gene>
    <name evidence="8" type="ORF">VCS650_LOCUS38263</name>
</gene>